<dbReference type="InterPro" id="IPR035979">
    <property type="entry name" value="RBD_domain_sf"/>
</dbReference>
<protein>
    <recommendedName>
        <fullName evidence="2">RRM domain-containing protein</fullName>
    </recommendedName>
</protein>
<dbReference type="PANTHER" id="PTHR12072:SF4">
    <property type="entry name" value="CWF19-LIKE PROTEIN 1"/>
    <property type="match status" value="1"/>
</dbReference>
<evidence type="ECO:0000313" key="4">
    <source>
        <dbReference type="Proteomes" id="UP001165122"/>
    </source>
</evidence>
<gene>
    <name evidence="3" type="ORF">TrLO_g14410</name>
</gene>
<proteinExistence type="predicted"/>
<dbReference type="Gene3D" id="3.30.70.330">
    <property type="match status" value="1"/>
</dbReference>
<dbReference type="GO" id="GO:0061632">
    <property type="term" value="F:RNA lariat debranching enzyme activator activity"/>
    <property type="evidence" value="ECO:0007669"/>
    <property type="project" value="TreeGrafter"/>
</dbReference>
<dbReference type="Pfam" id="PF04676">
    <property type="entry name" value="CwfJ_C_2"/>
    <property type="match status" value="1"/>
</dbReference>
<dbReference type="InterPro" id="IPR000504">
    <property type="entry name" value="RRM_dom"/>
</dbReference>
<organism evidence="3 4">
    <name type="scientific">Triparma laevis f. longispina</name>
    <dbReference type="NCBI Taxonomy" id="1714387"/>
    <lineage>
        <taxon>Eukaryota</taxon>
        <taxon>Sar</taxon>
        <taxon>Stramenopiles</taxon>
        <taxon>Ochrophyta</taxon>
        <taxon>Bolidophyceae</taxon>
        <taxon>Parmales</taxon>
        <taxon>Triparmaceae</taxon>
        <taxon>Triparma</taxon>
    </lineage>
</organism>
<dbReference type="CDD" id="cd00590">
    <property type="entry name" value="RRM_SF"/>
    <property type="match status" value="1"/>
</dbReference>
<sequence>MSKSKKVLLSGPPPTPESIQTLVNKQAKLQSSKAGPFDVCFVVGPLFPAASALPPAFPIPTYAFHLGIPPADLPPLPSSSSEPVELAKNLYYLSPSCDLKTIEGLVIAYLKPNAPLKEITALKKETVQGGYIGCDFAFTPPAQDSPKIIPPAVLSKLEASGLDLQTHGSIDSSEFVTALRPRYHCVVSDLFFQSNLYKNVLSSSDPLTTRHHGSRLVGLCSVGGEGKELKWIHAVGIKTVTEMTKEELLKGVNTAGPNPYVSVEPNKAFDASKAAALQQMDVEQYRWAGRGVNNNAGQKRAREDEEVKESDVLFFNGRNKDLRKVLTEDRLIERFKTWNIVGVSLPNDKDFGFLEFQSIKDSSKCLKETMGGVEISGTFIGLRYGKSSSKKGNKNLTEKDCPDSEVLFYTLDRSVTDVDAASETVRLFAEKLLEDAINGDGASDERITSEVEPALVVHKKHVPGKGFGFLKFASHAAAAMAVAGATGSTDGGIFSEKSVKGSIFWSNSAFEEKEDDITGLNFQRVHYPADSRTDCWFCLASEACEKHLIVDVGEKAYVARAKGGISGGHCIIVPVEHTGGGGIVGNARDEIETYVKKLRAHFDKSNQDIVVFERNIGTKGGYHPHVQCIPVDKGTKVDTTFNGAVRRLGIRMKEIQNGGVGVKTIVDGSDYFYFECQVGSESKRYVYVREADDRGGRVPIQFGREVCCVAMGMPEKAHWKSCVETPEEERTVTNKFREDFSEGGGKGGDK</sequence>
<dbReference type="GO" id="GO:0003723">
    <property type="term" value="F:RNA binding"/>
    <property type="evidence" value="ECO:0007669"/>
    <property type="project" value="UniProtKB-UniRule"/>
</dbReference>
<keyword evidence="1" id="KW-0694">RNA-binding</keyword>
<dbReference type="PROSITE" id="PS50102">
    <property type="entry name" value="RRM"/>
    <property type="match status" value="1"/>
</dbReference>
<evidence type="ECO:0000256" key="1">
    <source>
        <dbReference type="PROSITE-ProRule" id="PRU00176"/>
    </source>
</evidence>
<dbReference type="GO" id="GO:0000398">
    <property type="term" value="P:mRNA splicing, via spliceosome"/>
    <property type="evidence" value="ECO:0007669"/>
    <property type="project" value="TreeGrafter"/>
</dbReference>
<dbReference type="GO" id="GO:0071014">
    <property type="term" value="C:post-mRNA release spliceosomal complex"/>
    <property type="evidence" value="ECO:0007669"/>
    <property type="project" value="TreeGrafter"/>
</dbReference>
<accession>A0A9W6Z678</accession>
<dbReference type="PANTHER" id="PTHR12072">
    <property type="entry name" value="CWF19, CELL CYCLE CONTROL PROTEIN"/>
    <property type="match status" value="1"/>
</dbReference>
<feature type="domain" description="RRM" evidence="2">
    <location>
        <begin position="311"/>
        <end position="387"/>
    </location>
</feature>
<comment type="caution">
    <text evidence="3">The sequence shown here is derived from an EMBL/GenBank/DDBJ whole genome shotgun (WGS) entry which is preliminary data.</text>
</comment>
<dbReference type="Proteomes" id="UP001165122">
    <property type="component" value="Unassembled WGS sequence"/>
</dbReference>
<evidence type="ECO:0000313" key="3">
    <source>
        <dbReference type="EMBL" id="GMH48882.1"/>
    </source>
</evidence>
<dbReference type="Pfam" id="PF04677">
    <property type="entry name" value="CwfJ_C_1"/>
    <property type="match status" value="1"/>
</dbReference>
<dbReference type="OrthoDB" id="444325at2759"/>
<reference evidence="4" key="1">
    <citation type="journal article" date="2023" name="Commun. Biol.">
        <title>Genome analysis of Parmales, the sister group of diatoms, reveals the evolutionary specialization of diatoms from phago-mixotrophs to photoautotrophs.</title>
        <authorList>
            <person name="Ban H."/>
            <person name="Sato S."/>
            <person name="Yoshikawa S."/>
            <person name="Yamada K."/>
            <person name="Nakamura Y."/>
            <person name="Ichinomiya M."/>
            <person name="Sato N."/>
            <person name="Blanc-Mathieu R."/>
            <person name="Endo H."/>
            <person name="Kuwata A."/>
            <person name="Ogata H."/>
        </authorList>
    </citation>
    <scope>NUCLEOTIDE SEQUENCE [LARGE SCALE GENOMIC DNA]</scope>
    <source>
        <strain evidence="4">NIES 3700</strain>
    </source>
</reference>
<dbReference type="InterPro" id="IPR040194">
    <property type="entry name" value="Cwf19-like"/>
</dbReference>
<dbReference type="InterPro" id="IPR012677">
    <property type="entry name" value="Nucleotide-bd_a/b_plait_sf"/>
</dbReference>
<dbReference type="AlphaFoldDB" id="A0A9W6Z678"/>
<dbReference type="InterPro" id="IPR006768">
    <property type="entry name" value="Cwf19-like_C_dom-1"/>
</dbReference>
<keyword evidence="4" id="KW-1185">Reference proteome</keyword>
<dbReference type="EMBL" id="BRXW01000376">
    <property type="protein sequence ID" value="GMH48882.1"/>
    <property type="molecule type" value="Genomic_DNA"/>
</dbReference>
<dbReference type="SUPFAM" id="SSF54928">
    <property type="entry name" value="RNA-binding domain, RBD"/>
    <property type="match status" value="1"/>
</dbReference>
<name>A0A9W6Z678_9STRA</name>
<evidence type="ECO:0000259" key="2">
    <source>
        <dbReference type="PROSITE" id="PS50102"/>
    </source>
</evidence>
<dbReference type="InterPro" id="IPR006767">
    <property type="entry name" value="Cwf19-like_C_dom-2"/>
</dbReference>